<dbReference type="PANTHER" id="PTHR30154">
    <property type="entry name" value="LEUCINE-RESPONSIVE REGULATORY PROTEIN"/>
    <property type="match status" value="1"/>
</dbReference>
<dbReference type="PRINTS" id="PR00033">
    <property type="entry name" value="HTHASNC"/>
</dbReference>
<dbReference type="EMBL" id="JAUSTF010000002">
    <property type="protein sequence ID" value="MDQ0180026.1"/>
    <property type="molecule type" value="Genomic_DNA"/>
</dbReference>
<dbReference type="Gene3D" id="1.10.10.10">
    <property type="entry name" value="Winged helix-like DNA-binding domain superfamily/Winged helix DNA-binding domain"/>
    <property type="match status" value="1"/>
</dbReference>
<dbReference type="GO" id="GO:0043200">
    <property type="term" value="P:response to amino acid"/>
    <property type="evidence" value="ECO:0007669"/>
    <property type="project" value="TreeGrafter"/>
</dbReference>
<dbReference type="Proteomes" id="UP001242995">
    <property type="component" value="Unassembled WGS sequence"/>
</dbReference>
<gene>
    <name evidence="5" type="ORF">J2S90_000261</name>
    <name evidence="6" type="ORF">J2S93_001442</name>
</gene>
<protein>
    <submittedName>
        <fullName evidence="5">DNA-binding Lrp family transcriptional regulator</fullName>
    </submittedName>
</protein>
<keyword evidence="2 5" id="KW-0238">DNA-binding</keyword>
<dbReference type="PROSITE" id="PS50956">
    <property type="entry name" value="HTH_ASNC_2"/>
    <property type="match status" value="1"/>
</dbReference>
<accession>A0AAW8DBM0</accession>
<evidence type="ECO:0000313" key="5">
    <source>
        <dbReference type="EMBL" id="MDP9903321.1"/>
    </source>
</evidence>
<dbReference type="SUPFAM" id="SSF46785">
    <property type="entry name" value="Winged helix' DNA-binding domain"/>
    <property type="match status" value="1"/>
</dbReference>
<name>A0AAW8DBM0_9MICC</name>
<dbReference type="InterPro" id="IPR036388">
    <property type="entry name" value="WH-like_DNA-bd_sf"/>
</dbReference>
<evidence type="ECO:0000256" key="1">
    <source>
        <dbReference type="ARBA" id="ARBA00023015"/>
    </source>
</evidence>
<keyword evidence="3" id="KW-0804">Transcription</keyword>
<reference evidence="5 7" key="1">
    <citation type="submission" date="2023-07" db="EMBL/GenBank/DDBJ databases">
        <title>Sorghum-associated microbial communities from plants grown in Nebraska, USA.</title>
        <authorList>
            <person name="Schachtman D."/>
        </authorList>
    </citation>
    <scope>NUCLEOTIDE SEQUENCE</scope>
    <source>
        <strain evidence="5">DS1006</strain>
        <strain evidence="6 7">DS1016</strain>
    </source>
</reference>
<dbReference type="InterPro" id="IPR011008">
    <property type="entry name" value="Dimeric_a/b-barrel"/>
</dbReference>
<dbReference type="Gene3D" id="3.30.70.920">
    <property type="match status" value="1"/>
</dbReference>
<dbReference type="GO" id="GO:0043565">
    <property type="term" value="F:sequence-specific DNA binding"/>
    <property type="evidence" value="ECO:0007669"/>
    <property type="project" value="InterPro"/>
</dbReference>
<organism evidence="5 8">
    <name type="scientific">Arthrobacter bambusae</name>
    <dbReference type="NCBI Taxonomy" id="1338426"/>
    <lineage>
        <taxon>Bacteria</taxon>
        <taxon>Bacillati</taxon>
        <taxon>Actinomycetota</taxon>
        <taxon>Actinomycetes</taxon>
        <taxon>Micrococcales</taxon>
        <taxon>Micrococcaceae</taxon>
        <taxon>Arthrobacter</taxon>
    </lineage>
</organism>
<proteinExistence type="predicted"/>
<comment type="caution">
    <text evidence="5">The sequence shown here is derived from an EMBL/GenBank/DDBJ whole genome shotgun (WGS) entry which is preliminary data.</text>
</comment>
<dbReference type="AlphaFoldDB" id="A0AAW8DBM0"/>
<feature type="domain" description="HTH asnC-type" evidence="4">
    <location>
        <begin position="10"/>
        <end position="71"/>
    </location>
</feature>
<dbReference type="InterPro" id="IPR036390">
    <property type="entry name" value="WH_DNA-bd_sf"/>
</dbReference>
<dbReference type="Pfam" id="PF13412">
    <property type="entry name" value="HTH_24"/>
    <property type="match status" value="1"/>
</dbReference>
<dbReference type="RefSeq" id="WP_059387451.1">
    <property type="nucleotide sequence ID" value="NZ_JAUSRG010000001.1"/>
</dbReference>
<keyword evidence="7" id="KW-1185">Reference proteome</keyword>
<evidence type="ECO:0000256" key="3">
    <source>
        <dbReference type="ARBA" id="ARBA00023163"/>
    </source>
</evidence>
<dbReference type="InterPro" id="IPR019887">
    <property type="entry name" value="Tscrpt_reg_AsnC/Lrp_C"/>
</dbReference>
<dbReference type="GO" id="GO:0005829">
    <property type="term" value="C:cytosol"/>
    <property type="evidence" value="ECO:0007669"/>
    <property type="project" value="TreeGrafter"/>
</dbReference>
<sequence>MSRSDDLNTLDPTDLKILLELIRDPRVQIGELSESLGIARNTAQSRMRRLVRSGVLNDGGREVDLEKVGYDVVGFVTLEVTHRELDGVIGALRRIPQVLEVHEISGRGDLLCRVVATDTHNLQTALRSILRTKGVIRTETVLALHTHIPYRTEPLIGRLVDAAETADAAKRVKAQVSTDSPVREAD</sequence>
<dbReference type="InterPro" id="IPR000485">
    <property type="entry name" value="AsnC-type_HTH_dom"/>
</dbReference>
<evidence type="ECO:0000259" key="4">
    <source>
        <dbReference type="PROSITE" id="PS50956"/>
    </source>
</evidence>
<dbReference type="PANTHER" id="PTHR30154:SF34">
    <property type="entry name" value="TRANSCRIPTIONAL REGULATOR AZLB"/>
    <property type="match status" value="1"/>
</dbReference>
<dbReference type="CDD" id="cd00090">
    <property type="entry name" value="HTH_ARSR"/>
    <property type="match status" value="1"/>
</dbReference>
<dbReference type="InterPro" id="IPR019888">
    <property type="entry name" value="Tscrpt_reg_AsnC-like"/>
</dbReference>
<evidence type="ECO:0000256" key="2">
    <source>
        <dbReference type="ARBA" id="ARBA00023125"/>
    </source>
</evidence>
<evidence type="ECO:0000313" key="6">
    <source>
        <dbReference type="EMBL" id="MDQ0180026.1"/>
    </source>
</evidence>
<dbReference type="Proteomes" id="UP001230951">
    <property type="component" value="Unassembled WGS sequence"/>
</dbReference>
<dbReference type="SMART" id="SM00344">
    <property type="entry name" value="HTH_ASNC"/>
    <property type="match status" value="1"/>
</dbReference>
<dbReference type="SUPFAM" id="SSF54909">
    <property type="entry name" value="Dimeric alpha+beta barrel"/>
    <property type="match status" value="1"/>
</dbReference>
<keyword evidence="1" id="KW-0805">Transcription regulation</keyword>
<dbReference type="Pfam" id="PF01037">
    <property type="entry name" value="AsnC_trans_reg"/>
    <property type="match status" value="1"/>
</dbReference>
<evidence type="ECO:0000313" key="8">
    <source>
        <dbReference type="Proteomes" id="UP001242995"/>
    </source>
</evidence>
<evidence type="ECO:0000313" key="7">
    <source>
        <dbReference type="Proteomes" id="UP001230951"/>
    </source>
</evidence>
<dbReference type="InterPro" id="IPR011991">
    <property type="entry name" value="ArsR-like_HTH"/>
</dbReference>
<dbReference type="EMBL" id="JAUSRG010000001">
    <property type="protein sequence ID" value="MDP9903321.1"/>
    <property type="molecule type" value="Genomic_DNA"/>
</dbReference>